<sequence length="71" mass="8379">MKGKHQHKSRSEGTWMWLTIGVLAKDPKNFPKPDKFMLKRFGPNCDEEKQRNMYAFIPFGIGPVYWSIFCL</sequence>
<dbReference type="EMBL" id="CM042013">
    <property type="protein sequence ID" value="KAI3738861.1"/>
    <property type="molecule type" value="Genomic_DNA"/>
</dbReference>
<accession>A0ACB9CXB3</accession>
<name>A0ACB9CXB3_CICIN</name>
<organism evidence="1 2">
    <name type="scientific">Cichorium intybus</name>
    <name type="common">Chicory</name>
    <dbReference type="NCBI Taxonomy" id="13427"/>
    <lineage>
        <taxon>Eukaryota</taxon>
        <taxon>Viridiplantae</taxon>
        <taxon>Streptophyta</taxon>
        <taxon>Embryophyta</taxon>
        <taxon>Tracheophyta</taxon>
        <taxon>Spermatophyta</taxon>
        <taxon>Magnoliopsida</taxon>
        <taxon>eudicotyledons</taxon>
        <taxon>Gunneridae</taxon>
        <taxon>Pentapetalae</taxon>
        <taxon>asterids</taxon>
        <taxon>campanulids</taxon>
        <taxon>Asterales</taxon>
        <taxon>Asteraceae</taxon>
        <taxon>Cichorioideae</taxon>
        <taxon>Cichorieae</taxon>
        <taxon>Cichoriinae</taxon>
        <taxon>Cichorium</taxon>
    </lineage>
</organism>
<evidence type="ECO:0000313" key="2">
    <source>
        <dbReference type="Proteomes" id="UP001055811"/>
    </source>
</evidence>
<reference evidence="2" key="1">
    <citation type="journal article" date="2022" name="Mol. Ecol. Resour.">
        <title>The genomes of chicory, endive, great burdock and yacon provide insights into Asteraceae palaeo-polyploidization history and plant inulin production.</title>
        <authorList>
            <person name="Fan W."/>
            <person name="Wang S."/>
            <person name="Wang H."/>
            <person name="Wang A."/>
            <person name="Jiang F."/>
            <person name="Liu H."/>
            <person name="Zhao H."/>
            <person name="Xu D."/>
            <person name="Zhang Y."/>
        </authorList>
    </citation>
    <scope>NUCLEOTIDE SEQUENCE [LARGE SCALE GENOMIC DNA]</scope>
    <source>
        <strain evidence="2">cv. Punajuju</strain>
    </source>
</reference>
<reference evidence="1 2" key="2">
    <citation type="journal article" date="2022" name="Mol. Ecol. Resour.">
        <title>The genomes of chicory, endive, great burdock and yacon provide insights into Asteraceae paleo-polyploidization history and plant inulin production.</title>
        <authorList>
            <person name="Fan W."/>
            <person name="Wang S."/>
            <person name="Wang H."/>
            <person name="Wang A."/>
            <person name="Jiang F."/>
            <person name="Liu H."/>
            <person name="Zhao H."/>
            <person name="Xu D."/>
            <person name="Zhang Y."/>
        </authorList>
    </citation>
    <scope>NUCLEOTIDE SEQUENCE [LARGE SCALE GENOMIC DNA]</scope>
    <source>
        <strain evidence="2">cv. Punajuju</strain>
        <tissue evidence="1">Leaves</tissue>
    </source>
</reference>
<proteinExistence type="predicted"/>
<protein>
    <submittedName>
        <fullName evidence="1">Uncharacterized protein</fullName>
    </submittedName>
</protein>
<evidence type="ECO:0000313" key="1">
    <source>
        <dbReference type="EMBL" id="KAI3738861.1"/>
    </source>
</evidence>
<comment type="caution">
    <text evidence="1">The sequence shown here is derived from an EMBL/GenBank/DDBJ whole genome shotgun (WGS) entry which is preliminary data.</text>
</comment>
<gene>
    <name evidence="1" type="ORF">L2E82_29068</name>
</gene>
<keyword evidence="2" id="KW-1185">Reference proteome</keyword>
<dbReference type="Proteomes" id="UP001055811">
    <property type="component" value="Linkage Group LG05"/>
</dbReference>